<evidence type="ECO:0000259" key="2">
    <source>
        <dbReference type="Pfam" id="PF16201"/>
    </source>
</evidence>
<dbReference type="InterPro" id="IPR032436">
    <property type="entry name" value="URB1_C"/>
</dbReference>
<sequence>GLNSLRNQFTVKYDERVSVTDERLILLQAWLDHASAARELFGIWERTTSRQQALQSAIVSLLSAILTLLSSHYSLQPLAAPIVNSLLSSQWLPKLNAYLASTHRDLVLFTLKLFNSLSLYGGGQERRLILEGFAWESKSLFKLLNMRRKGGESKNILAFPDIRSLFILFLISFVDVSTSSSIKAAFLEQRRDTFTSIFKGLSEDPYPLARRVLEVCWSGIWSDQKVKRTLKVAVFQETTISHIAKLYERREPEGGDSEDIPADLAHHFFLAICTTPGVGICFRDRGWYPRESGDANTEEPTRKASGNLYNRILGNILNGLKVNEDSRQQELAYRILKACPELVAGYWAGSSLTLEPRLSSKWIANIAFLGSVISQPVPLATFKLPGNQDMYNPSPPAVTTIVENILPSTNIKTHLSRGLKSSSALVQHCTALALIKCLTKYHAVINAFQTVETVLNEGDNGRWSGRRMDVEREVRRRVPELQVVLAFAQQKGHDVLQTPVVPPTDGDNAPAPSTNLARNALLLECAQRLLWLYHRLLPILVSEARFDVGKLLHTTYAAESAKSSDVTTGVDTLRHLHVLRLLQASDQFSWSAKTGAQGNLGILLKFYVGSRSSAIRSAIQSLLEHTLSTSLLFQHDLDEVSLWLDSLSPTAANEEPSSEDNGVNTVIEFLDECSQRFMKTPYRYIEEQRALLLPTDAEMGEDESRPLPTMEQPETCPSPLLMVLFEQVFAKLGAQKSTHIDILTVVRFLRRLLLRLASKVPSLVLLRSFVGRFQSGSRLDDCSPSKTDTLLSIQEEIQGLTLNLSSLEGSGDAAYPSIEEFTASVAMCSSQQLRQFTCLLHFSSDFLAAFVKTSNTILTNESSRQILLDTLRPDAVRSIAIKRALTLVNHRLLACTQNDRAQGDLLFLASSVFTAAKGALSREDVLALEQFVLQLASIKACAVQPLTEHNRLGLSDLLRQLLDPHNEQDRSLVGEHTAYWSQIVMEHGLDGDKGATALLWLRYMNHNQLWSFIDFLGSGHSLPNEPLLKAVTEVLVTALPEALAQSDAADHLQKLVRLQSVLQGSNGLEPMISLAINSQLPPIDPTGFKSSHSSGESITAALAFGRKHKGIKKTHSAIDISPFLSTATWTTHTQRIVVDLLYTQSNARPQVLSWIRENVKTCSAENLATVLLAIVDSASSTEELAGEDTQFLLTACSRLFKALKEGQDRHVQKTSSASLCHLARNIPSIRSGLIRAAIKGCRSLKQGAISLAILQVAATLQSCCAIDAAELVQVVLDHSWTWAVDTLSQNEVSAETYGMLKVMGESALAQNTNDIKGHLVEPVITVALQEHLSHSEVLEFIRQVVGIVPLKPAVVNKHLQLIVQHPKLYDLCGSSIRDSELRLSIIKLLHTLFHLHPTNTCQPSHVLPIVPLYGGTLSPFDRKLLCILRLFESTRKTSAAVFLKARGTSDDRQALNAILLLDPNVIFRTCANFPQWRSLDIDTGEESQSTEDALYDPVYVLLIFAQFLADGATSAALVWVQVFRTNVVSLILRALSSPDGAIRSLALAQIAGLYKSLQDTDMVEKPHVIHILNLLKDQYRPSTSSDAPDRLPTYTTLHLAHSLRGVFYPSQFTYPLTARHLLQRPELDTSDVPMLYATLYSSGDDWKRDRAWMVRFLGDGMVGRAEWKVLKRRHTWDLVASQFQGTTDRAFRQGAMKLLANITSKPFTIIQLVLKSSLLIWMEAQLEDLRAGEELAWLKVLENIIVLADKPKLDAATNDEWYQALGRCILAVLKRTTLHVETLFHALQATLRLTLLRPQNAQLSAIFTSSLSHMEAIEETLPQSGEFVKPASSPANPPHTGQDLFRPLSDDHIMWWYGQCVETLWRIAISLPTGTDKWDSLTYKLLVWREYVGEENSPIGEWARKEVVRNLT</sequence>
<dbReference type="SUPFAM" id="SSF48371">
    <property type="entry name" value="ARM repeat"/>
    <property type="match status" value="1"/>
</dbReference>
<feature type="domain" description="URB1 C-terminal" evidence="2">
    <location>
        <begin position="1529"/>
        <end position="1721"/>
    </location>
</feature>
<dbReference type="OrthoDB" id="72892at2759"/>
<evidence type="ECO:0000313" key="4">
    <source>
        <dbReference type="EMBL" id="KAH8086640.1"/>
    </source>
</evidence>
<protein>
    <submittedName>
        <fullName evidence="4">Ribosome 60S biogenesis N-terminal-domain-containing protein</fullName>
    </submittedName>
</protein>
<dbReference type="Pfam" id="PF26140">
    <property type="entry name" value="HEAT_URB1"/>
    <property type="match status" value="1"/>
</dbReference>
<accession>A0A8K0XL24</accession>
<dbReference type="Proteomes" id="UP000813824">
    <property type="component" value="Unassembled WGS sequence"/>
</dbReference>
<evidence type="ECO:0000313" key="5">
    <source>
        <dbReference type="Proteomes" id="UP000813824"/>
    </source>
</evidence>
<proteinExistence type="predicted"/>
<keyword evidence="5" id="KW-1185">Reference proteome</keyword>
<dbReference type="PANTHER" id="PTHR13500">
    <property type="entry name" value="NUCLEOLAR PRERIBOSOMAL-ASSOCIATED PROTEIN 1"/>
    <property type="match status" value="1"/>
</dbReference>
<dbReference type="PANTHER" id="PTHR13500:SF0">
    <property type="entry name" value="NUCLEOLAR PRE-RIBOSOMAL-ASSOCIATED PROTEIN 1"/>
    <property type="match status" value="1"/>
</dbReference>
<dbReference type="Pfam" id="PF11707">
    <property type="entry name" value="Npa1"/>
    <property type="match status" value="1"/>
</dbReference>
<name>A0A8K0XL24_9AGAR</name>
<gene>
    <name evidence="4" type="ORF">BXZ70DRAFT_899956</name>
</gene>
<dbReference type="EMBL" id="JAEVFJ010000042">
    <property type="protein sequence ID" value="KAH8086640.1"/>
    <property type="molecule type" value="Genomic_DNA"/>
</dbReference>
<dbReference type="GO" id="GO:0000463">
    <property type="term" value="P:maturation of LSU-rRNA from tricistronic rRNA transcript (SSU-rRNA, 5.8S rRNA, LSU-rRNA)"/>
    <property type="evidence" value="ECO:0007669"/>
    <property type="project" value="TreeGrafter"/>
</dbReference>
<dbReference type="InterPro" id="IPR016024">
    <property type="entry name" value="ARM-type_fold"/>
</dbReference>
<feature type="non-terminal residue" evidence="4">
    <location>
        <position position="1"/>
    </location>
</feature>
<evidence type="ECO:0000259" key="3">
    <source>
        <dbReference type="Pfam" id="PF26140"/>
    </source>
</evidence>
<dbReference type="Pfam" id="PF16201">
    <property type="entry name" value="NopRA1"/>
    <property type="match status" value="1"/>
</dbReference>
<dbReference type="GO" id="GO:0000466">
    <property type="term" value="P:maturation of 5.8S rRNA from tricistronic rRNA transcript (SSU-rRNA, 5.8S rRNA, LSU-rRNA)"/>
    <property type="evidence" value="ECO:0007669"/>
    <property type="project" value="TreeGrafter"/>
</dbReference>
<feature type="domain" description="URB1 central HEAT repeat" evidence="3">
    <location>
        <begin position="601"/>
        <end position="754"/>
    </location>
</feature>
<dbReference type="GO" id="GO:0005730">
    <property type="term" value="C:nucleolus"/>
    <property type="evidence" value="ECO:0007669"/>
    <property type="project" value="TreeGrafter"/>
</dbReference>
<comment type="caution">
    <text evidence="4">The sequence shown here is derived from an EMBL/GenBank/DDBJ whole genome shotgun (WGS) entry which is preliminary data.</text>
</comment>
<dbReference type="InterPro" id="IPR039844">
    <property type="entry name" value="URB1"/>
</dbReference>
<evidence type="ECO:0000259" key="1">
    <source>
        <dbReference type="Pfam" id="PF11707"/>
    </source>
</evidence>
<reference evidence="4" key="1">
    <citation type="journal article" date="2021" name="New Phytol.">
        <title>Evolutionary innovations through gain and loss of genes in the ectomycorrhizal Boletales.</title>
        <authorList>
            <person name="Wu G."/>
            <person name="Miyauchi S."/>
            <person name="Morin E."/>
            <person name="Kuo A."/>
            <person name="Drula E."/>
            <person name="Varga T."/>
            <person name="Kohler A."/>
            <person name="Feng B."/>
            <person name="Cao Y."/>
            <person name="Lipzen A."/>
            <person name="Daum C."/>
            <person name="Hundley H."/>
            <person name="Pangilinan J."/>
            <person name="Johnson J."/>
            <person name="Barry K."/>
            <person name="LaButti K."/>
            <person name="Ng V."/>
            <person name="Ahrendt S."/>
            <person name="Min B."/>
            <person name="Choi I.G."/>
            <person name="Park H."/>
            <person name="Plett J.M."/>
            <person name="Magnuson J."/>
            <person name="Spatafora J.W."/>
            <person name="Nagy L.G."/>
            <person name="Henrissat B."/>
            <person name="Grigoriev I.V."/>
            <person name="Yang Z.L."/>
            <person name="Xu J."/>
            <person name="Martin F.M."/>
        </authorList>
    </citation>
    <scope>NUCLEOTIDE SEQUENCE</scope>
    <source>
        <strain evidence="4">KKN 215</strain>
    </source>
</reference>
<feature type="domain" description="URB1 N-terminal" evidence="1">
    <location>
        <begin position="38"/>
        <end position="365"/>
    </location>
</feature>
<organism evidence="4 5">
    <name type="scientific">Cristinia sonorae</name>
    <dbReference type="NCBI Taxonomy" id="1940300"/>
    <lineage>
        <taxon>Eukaryota</taxon>
        <taxon>Fungi</taxon>
        <taxon>Dikarya</taxon>
        <taxon>Basidiomycota</taxon>
        <taxon>Agaricomycotina</taxon>
        <taxon>Agaricomycetes</taxon>
        <taxon>Agaricomycetidae</taxon>
        <taxon>Agaricales</taxon>
        <taxon>Pleurotineae</taxon>
        <taxon>Stephanosporaceae</taxon>
        <taxon>Cristinia</taxon>
    </lineage>
</organism>
<dbReference type="InterPro" id="IPR059018">
    <property type="entry name" value="HEAT_URB1"/>
</dbReference>
<dbReference type="InterPro" id="IPR021714">
    <property type="entry name" value="URB1_N"/>
</dbReference>